<name>A0A1Y2A124_9PLEO</name>
<evidence type="ECO:0000256" key="1">
    <source>
        <dbReference type="SAM" id="MobiDB-lite"/>
    </source>
</evidence>
<feature type="region of interest" description="Disordered" evidence="1">
    <location>
        <begin position="690"/>
        <end position="726"/>
    </location>
</feature>
<keyword evidence="3" id="KW-1185">Reference proteome</keyword>
<feature type="compositionally biased region" description="Polar residues" evidence="1">
    <location>
        <begin position="232"/>
        <end position="243"/>
    </location>
</feature>
<feature type="region of interest" description="Disordered" evidence="1">
    <location>
        <begin position="159"/>
        <end position="191"/>
    </location>
</feature>
<dbReference type="AlphaFoldDB" id="A0A1Y2A124"/>
<feature type="region of interest" description="Disordered" evidence="1">
    <location>
        <begin position="323"/>
        <end position="344"/>
    </location>
</feature>
<dbReference type="OrthoDB" id="3801427at2759"/>
<reference evidence="2 3" key="1">
    <citation type="submission" date="2016-07" db="EMBL/GenBank/DDBJ databases">
        <title>Pervasive Adenine N6-methylation of Active Genes in Fungi.</title>
        <authorList>
            <consortium name="DOE Joint Genome Institute"/>
            <person name="Mondo S.J."/>
            <person name="Dannebaum R.O."/>
            <person name="Kuo R.C."/>
            <person name="Labutti K."/>
            <person name="Haridas S."/>
            <person name="Kuo A."/>
            <person name="Salamov A."/>
            <person name="Ahrendt S.R."/>
            <person name="Lipzen A."/>
            <person name="Sullivan W."/>
            <person name="Andreopoulos W.B."/>
            <person name="Clum A."/>
            <person name="Lindquist E."/>
            <person name="Daum C."/>
            <person name="Ramamoorthy G.K."/>
            <person name="Gryganskyi A."/>
            <person name="Culley D."/>
            <person name="Magnuson J.K."/>
            <person name="James T.Y."/>
            <person name="O'Malley M.A."/>
            <person name="Stajich J.E."/>
            <person name="Spatafora J.W."/>
            <person name="Visel A."/>
            <person name="Grigoriev I.V."/>
        </authorList>
    </citation>
    <scope>NUCLEOTIDE SEQUENCE [LARGE SCALE GENOMIC DNA]</scope>
    <source>
        <strain evidence="2 3">CBS 115471</strain>
    </source>
</reference>
<gene>
    <name evidence="2" type="ORF">BCR34DRAFT_584449</name>
</gene>
<dbReference type="Proteomes" id="UP000193144">
    <property type="component" value="Unassembled WGS sequence"/>
</dbReference>
<accession>A0A1Y2A124</accession>
<feature type="compositionally biased region" description="Basic and acidic residues" evidence="1">
    <location>
        <begin position="78"/>
        <end position="87"/>
    </location>
</feature>
<evidence type="ECO:0000313" key="2">
    <source>
        <dbReference type="EMBL" id="ORY16231.1"/>
    </source>
</evidence>
<sequence>MPPRPHKGRVQLDRTKLRGKKAAINKMKSPNGGGGGGGNRKKGSCTPCVLSVSAVSEEPAKHVPSEAASAPTTPMKMESPKSGRFEEPESDPEQQPESQPGPDQLSTSQALQRDLRAALESSDACAIEESLSPSPVLAKTSSSLKVLKLRSVKQIKATAQTVTGASVPQSPPKTQASSSCAQNDIPLSGTHQSSVLKKNTLSPMVKWIVQLFAGKKRPAKKNSAPVHARSLVSKSQNSPTNVSQQTFNRKGQAVCFEDGPPPSLEFFGVWTGNNERRKVQAYVAGVCKPKPAPPESNLSPTMEPAPFDSPVPLGPYVSTFGPPSLPRAIPQSHHRQQSAPQKPSNAYIAPSFLDSQYQAGGNMARTQSRAPPKPFQATPRRRVRAPILTFPKYNVGPVLNPHPACKDAAMATPDLHPGMLEYALRNLASEAISPAEQSRFEGLATKSELTTRLKQKKYVKHTQRLSKPNVNATRVLPAPTVINDLETRPAGRYRQRRSVNPPWNVFGLGGANDIIQEDEEYEEDEYAFEENRASTTPPHVRSASFTLGGDASYSAKYSSSSSNPPSPFTMLPSSTYAPAITPIIVQAGRPTSAELTALLPPNPYIRPWGRPSDPTAKLAIDNAISSWDHSGTPSPKPLLLTDAITPAPDLVSAACPPTSPLKRIHSWSPVKMRKSMSSAVSLSAIASGSTAQVQQPKNQQRFRSLSTSSDRAIDSRPIHLTPNTDIPTHPALGSAAYYRAMTSCPYFAFDQRGYVLRSRLAGLSGNSPGL</sequence>
<feature type="compositionally biased region" description="Polar residues" evidence="1">
    <location>
        <begin position="159"/>
        <end position="182"/>
    </location>
</feature>
<protein>
    <submittedName>
        <fullName evidence="2">Uncharacterized protein</fullName>
    </submittedName>
</protein>
<feature type="region of interest" description="Disordered" evidence="1">
    <location>
        <begin position="1"/>
        <end position="139"/>
    </location>
</feature>
<feature type="compositionally biased region" description="Polar residues" evidence="1">
    <location>
        <begin position="690"/>
        <end position="710"/>
    </location>
</feature>
<comment type="caution">
    <text evidence="2">The sequence shown here is derived from an EMBL/GenBank/DDBJ whole genome shotgun (WGS) entry which is preliminary data.</text>
</comment>
<feature type="compositionally biased region" description="Low complexity" evidence="1">
    <location>
        <begin position="95"/>
        <end position="104"/>
    </location>
</feature>
<dbReference type="EMBL" id="MCFA01000019">
    <property type="protein sequence ID" value="ORY16231.1"/>
    <property type="molecule type" value="Genomic_DNA"/>
</dbReference>
<proteinExistence type="predicted"/>
<organism evidence="2 3">
    <name type="scientific">Clohesyomyces aquaticus</name>
    <dbReference type="NCBI Taxonomy" id="1231657"/>
    <lineage>
        <taxon>Eukaryota</taxon>
        <taxon>Fungi</taxon>
        <taxon>Dikarya</taxon>
        <taxon>Ascomycota</taxon>
        <taxon>Pezizomycotina</taxon>
        <taxon>Dothideomycetes</taxon>
        <taxon>Pleosporomycetidae</taxon>
        <taxon>Pleosporales</taxon>
        <taxon>Lindgomycetaceae</taxon>
        <taxon>Clohesyomyces</taxon>
    </lineage>
</organism>
<feature type="region of interest" description="Disordered" evidence="1">
    <location>
        <begin position="219"/>
        <end position="243"/>
    </location>
</feature>
<evidence type="ECO:0000313" key="3">
    <source>
        <dbReference type="Proteomes" id="UP000193144"/>
    </source>
</evidence>